<evidence type="ECO:0000259" key="2">
    <source>
        <dbReference type="Pfam" id="PF13460"/>
    </source>
</evidence>
<dbReference type="InterPro" id="IPR013857">
    <property type="entry name" value="NADH-UbQ_OxRdtase-assoc_prot30"/>
</dbReference>
<evidence type="ECO:0000313" key="3">
    <source>
        <dbReference type="EMBL" id="CAE0062561.1"/>
    </source>
</evidence>
<dbReference type="Pfam" id="PF08547">
    <property type="entry name" value="CIA30"/>
    <property type="match status" value="1"/>
</dbReference>
<dbReference type="InterPro" id="IPR036291">
    <property type="entry name" value="NAD(P)-bd_dom_sf"/>
</dbReference>
<sequence length="467" mass="50904">MAFVGIRGGVLRSRRVSVRCCAGGVGKKSVLVVGATGKLGRLVVEELLQRKMSVIGLARDRDRAKEVGLGEDLEGLDMRFGTFADGSAVEAVEAVKEDVGAVIWAAGPSRTSPSAIVDNQAVNEVAGKFKDLLAGQNDYLFDFENSPSAQSFRPVDDVVMGGVSRSIIESTSEGNEQYARFQGNVSFENNGGFCAIRNDFSPPIDLSKWTGIVLQVRGDGKRYKMSIKIDEEMEFNYQAKFTTSARSTGDPWETIRIPFSRFTPMKRGRLQLGSPEGRTFNVNLDPSKVVSVGFLRSSIEGGARNPEFETGPFRLDLRKIGIYKAVPPRFVLLSSAAVTRPFWSKEKKALYPSSYDIPIVQLNPGNVLVEKFNGEQQLRKSGIPYAIIRYTGLNDDQPDGTLVLAQGDTLVGRINRKDGAKLAVDVLLDSDAYYKTFETMTITKPTASSVQSLGLLSLDVVDEAPSG</sequence>
<evidence type="ECO:0000259" key="1">
    <source>
        <dbReference type="Pfam" id="PF08547"/>
    </source>
</evidence>
<dbReference type="Gene3D" id="2.60.120.430">
    <property type="entry name" value="Galactose-binding lectin"/>
    <property type="match status" value="1"/>
</dbReference>
<dbReference type="InterPro" id="IPR016040">
    <property type="entry name" value="NAD(P)-bd_dom"/>
</dbReference>
<reference evidence="4" key="1">
    <citation type="submission" date="2021-01" db="EMBL/GenBank/DDBJ databases">
        <authorList>
            <person name="Corre E."/>
            <person name="Pelletier E."/>
            <person name="Niang G."/>
            <person name="Scheremetjew M."/>
            <person name="Finn R."/>
            <person name="Kale V."/>
            <person name="Holt S."/>
            <person name="Cochrane G."/>
            <person name="Meng A."/>
            <person name="Brown T."/>
            <person name="Cohen L."/>
        </authorList>
    </citation>
    <scope>NUCLEOTIDE SEQUENCE</scope>
    <source>
        <strain evidence="4">CCMP 769</strain>
    </source>
</reference>
<proteinExistence type="predicted"/>
<dbReference type="SUPFAM" id="SSF49785">
    <property type="entry name" value="Galactose-binding domain-like"/>
    <property type="match status" value="1"/>
</dbReference>
<dbReference type="PANTHER" id="PTHR15020">
    <property type="entry name" value="FLAVIN REDUCTASE-RELATED"/>
    <property type="match status" value="1"/>
</dbReference>
<dbReference type="AlphaFoldDB" id="A0A7S3A5T6"/>
<accession>A0A7S3A5T6</accession>
<feature type="domain" description="NAD(P)-binding" evidence="2">
    <location>
        <begin position="34"/>
        <end position="118"/>
    </location>
</feature>
<gene>
    <name evidence="3" type="ORF">RMAR00112_LOCUS30632</name>
    <name evidence="4" type="ORF">RMAR00112_LOCUS30642</name>
</gene>
<evidence type="ECO:0000313" key="4">
    <source>
        <dbReference type="EMBL" id="CAE0062571.1"/>
    </source>
</evidence>
<dbReference type="Gene3D" id="3.40.50.720">
    <property type="entry name" value="NAD(P)-binding Rossmann-like Domain"/>
    <property type="match status" value="2"/>
</dbReference>
<dbReference type="EMBL" id="HBHW01039913">
    <property type="protein sequence ID" value="CAE0062571.1"/>
    <property type="molecule type" value="Transcribed_RNA"/>
</dbReference>
<dbReference type="PANTHER" id="PTHR15020:SF50">
    <property type="entry name" value="UPF0659 PROTEIN YMR090W"/>
    <property type="match status" value="1"/>
</dbReference>
<organism evidence="4">
    <name type="scientific">Rhodosorus marinus</name>
    <dbReference type="NCBI Taxonomy" id="101924"/>
    <lineage>
        <taxon>Eukaryota</taxon>
        <taxon>Rhodophyta</taxon>
        <taxon>Stylonematophyceae</taxon>
        <taxon>Stylonematales</taxon>
        <taxon>Stylonemataceae</taxon>
        <taxon>Rhodosorus</taxon>
    </lineage>
</organism>
<dbReference type="EMBL" id="HBHW01039901">
    <property type="protein sequence ID" value="CAE0062561.1"/>
    <property type="molecule type" value="Transcribed_RNA"/>
</dbReference>
<protein>
    <recommendedName>
        <fullName evidence="5">NADH:ubiquinone oxidoreductase intermediate-associated protein 30 domain-containing protein</fullName>
    </recommendedName>
</protein>
<feature type="domain" description="NADH:ubiquinone oxidoreductase intermediate-associated protein 30" evidence="1">
    <location>
        <begin position="141"/>
        <end position="316"/>
    </location>
</feature>
<evidence type="ECO:0008006" key="5">
    <source>
        <dbReference type="Google" id="ProtNLM"/>
    </source>
</evidence>
<dbReference type="InterPro" id="IPR008979">
    <property type="entry name" value="Galactose-bd-like_sf"/>
</dbReference>
<feature type="domain" description="NAD(P)-binding" evidence="2">
    <location>
        <begin position="328"/>
        <end position="429"/>
    </location>
</feature>
<dbReference type="SUPFAM" id="SSF51735">
    <property type="entry name" value="NAD(P)-binding Rossmann-fold domains"/>
    <property type="match status" value="1"/>
</dbReference>
<dbReference type="Pfam" id="PF13460">
    <property type="entry name" value="NAD_binding_10"/>
    <property type="match status" value="2"/>
</dbReference>
<name>A0A7S3A5T6_9RHOD</name>